<dbReference type="GO" id="GO:0019867">
    <property type="term" value="C:outer membrane"/>
    <property type="evidence" value="ECO:0007669"/>
    <property type="project" value="InterPro"/>
</dbReference>
<feature type="domain" description="Glycine zipper 2TM" evidence="3">
    <location>
        <begin position="104"/>
        <end position="145"/>
    </location>
</feature>
<dbReference type="NCBIfam" id="NF008437">
    <property type="entry name" value="PRK11280.1"/>
    <property type="match status" value="1"/>
</dbReference>
<accession>A0A3S0PDP3</accession>
<dbReference type="Proteomes" id="UP000267077">
    <property type="component" value="Unassembled WGS sequence"/>
</dbReference>
<name>A0A3S0PDP3_9GAMM</name>
<dbReference type="OrthoDB" id="9132795at2"/>
<sequence length="210" mass="20710">MGKLAVNAFCVGLVTTFALGVTACSKQADNGTTGSAAASSSAAGAAVASSVAASGQAVPPGDDGLVGQVVSVTPVNDPAAAPQQVCHDEVVQKKVPPKDKHRIAGTVIGAVAGGLLGHLVGGGKGNGVATAVGAVGGGYAGNRIEKSEQDKKVENVVVHRCSTVANPGGNIVAYDVTYVYNGVTRTTRMDQDPGNVVKVDQTGVAVPDAH</sequence>
<dbReference type="PROSITE" id="PS51257">
    <property type="entry name" value="PROKAR_LIPOPROTEIN"/>
    <property type="match status" value="1"/>
</dbReference>
<evidence type="ECO:0000259" key="3">
    <source>
        <dbReference type="Pfam" id="PF05433"/>
    </source>
</evidence>
<reference evidence="4 5" key="1">
    <citation type="submission" date="2018-12" db="EMBL/GenBank/DDBJ databases">
        <title>Dyella dinghuensis sp. nov. DHOA06 and Dyella choica sp. nov. 4M-K27, isolated from forest soil.</title>
        <authorList>
            <person name="Qiu L.-H."/>
            <person name="Gao Z.-H."/>
        </authorList>
    </citation>
    <scope>NUCLEOTIDE SEQUENCE [LARGE SCALE GENOMIC DNA]</scope>
    <source>
        <strain evidence="4 5">DHOA06</strain>
    </source>
</reference>
<dbReference type="AlphaFoldDB" id="A0A3S0PDP3"/>
<comment type="subcellular location">
    <subcellularLocation>
        <location evidence="1">Membrane</location>
    </subcellularLocation>
</comment>
<dbReference type="PANTHER" id="PTHR35603">
    <property type="match status" value="1"/>
</dbReference>
<gene>
    <name evidence="4" type="ORF">EKH79_06010</name>
</gene>
<dbReference type="InterPro" id="IPR008816">
    <property type="entry name" value="Gly_zipper_2TM_dom"/>
</dbReference>
<dbReference type="PANTHER" id="PTHR35603:SF2">
    <property type="entry name" value="OUTER MEMBRANE LIPOPROTEIN"/>
    <property type="match status" value="1"/>
</dbReference>
<dbReference type="InterPro" id="IPR051407">
    <property type="entry name" value="Bact_OM_lipoprot/Surf_antigen"/>
</dbReference>
<dbReference type="RefSeq" id="WP_126672858.1">
    <property type="nucleotide sequence ID" value="NZ_RYZR01000003.1"/>
</dbReference>
<evidence type="ECO:0000256" key="1">
    <source>
        <dbReference type="ARBA" id="ARBA00004370"/>
    </source>
</evidence>
<protein>
    <submittedName>
        <fullName evidence="4">Glycine zipper 2TM domain-containing protein</fullName>
    </submittedName>
</protein>
<comment type="caution">
    <text evidence="4">The sequence shown here is derived from an EMBL/GenBank/DDBJ whole genome shotgun (WGS) entry which is preliminary data.</text>
</comment>
<evidence type="ECO:0000256" key="2">
    <source>
        <dbReference type="ARBA" id="ARBA00023136"/>
    </source>
</evidence>
<keyword evidence="2" id="KW-0472">Membrane</keyword>
<evidence type="ECO:0000313" key="4">
    <source>
        <dbReference type="EMBL" id="RUL66231.1"/>
    </source>
</evidence>
<dbReference type="EMBL" id="RYZR01000003">
    <property type="protein sequence ID" value="RUL66231.1"/>
    <property type="molecule type" value="Genomic_DNA"/>
</dbReference>
<evidence type="ECO:0000313" key="5">
    <source>
        <dbReference type="Proteomes" id="UP000267077"/>
    </source>
</evidence>
<keyword evidence="5" id="KW-1185">Reference proteome</keyword>
<dbReference type="Pfam" id="PF05433">
    <property type="entry name" value="Rick_17kDa_Anti"/>
    <property type="match status" value="1"/>
</dbReference>
<organism evidence="4 5">
    <name type="scientific">Dyella dinghuensis</name>
    <dbReference type="NCBI Taxonomy" id="1920169"/>
    <lineage>
        <taxon>Bacteria</taxon>
        <taxon>Pseudomonadati</taxon>
        <taxon>Pseudomonadota</taxon>
        <taxon>Gammaproteobacteria</taxon>
        <taxon>Lysobacterales</taxon>
        <taxon>Rhodanobacteraceae</taxon>
        <taxon>Dyella</taxon>
    </lineage>
</organism>
<proteinExistence type="predicted"/>